<dbReference type="Pfam" id="PF00996">
    <property type="entry name" value="GDI"/>
    <property type="match status" value="1"/>
</dbReference>
<evidence type="ECO:0000256" key="2">
    <source>
        <dbReference type="PIRNR" id="PIRNR037514"/>
    </source>
</evidence>
<dbReference type="GO" id="GO:0007264">
    <property type="term" value="P:small GTPase-mediated signal transduction"/>
    <property type="evidence" value="ECO:0007669"/>
    <property type="project" value="UniProtKB-UniRule"/>
</dbReference>
<gene>
    <name evidence="3" type="ORF">GcC1_141006</name>
</gene>
<comment type="caution">
    <text evidence="3">The sequence shown here is derived from an EMBL/GenBank/DDBJ whole genome shotgun (WGS) entry which is preliminary data.</text>
</comment>
<comment type="similarity">
    <text evidence="1 2">Belongs to the Rab GDI family.</text>
</comment>
<dbReference type="Gene3D" id="3.30.519.10">
    <property type="entry name" value="Guanine Nucleotide Dissociation Inhibitor, domain 2"/>
    <property type="match status" value="1"/>
</dbReference>
<dbReference type="PIRSF" id="PIRSF037514">
    <property type="entry name" value="Rab_ger_ger_transf_A_fun"/>
    <property type="match status" value="1"/>
</dbReference>
<dbReference type="Gene3D" id="1.10.405.10">
    <property type="entry name" value="Guanine Nucleotide Dissociation Inhibitor, domain 1"/>
    <property type="match status" value="1"/>
</dbReference>
<keyword evidence="3" id="KW-0808">Transferase</keyword>
<dbReference type="GO" id="GO:0005968">
    <property type="term" value="C:Rab-protein geranylgeranyltransferase complex"/>
    <property type="evidence" value="ECO:0007669"/>
    <property type="project" value="TreeGrafter"/>
</dbReference>
<evidence type="ECO:0000313" key="3">
    <source>
        <dbReference type="EMBL" id="RKF63153.1"/>
    </source>
</evidence>
<dbReference type="GO" id="GO:0005092">
    <property type="term" value="F:GDP-dissociation inhibitor activity"/>
    <property type="evidence" value="ECO:0007669"/>
    <property type="project" value="UniProtKB-UniRule"/>
</dbReference>
<dbReference type="EMBL" id="MCBR01014143">
    <property type="protein sequence ID" value="RKF63153.1"/>
    <property type="molecule type" value="Genomic_DNA"/>
</dbReference>
<dbReference type="PANTHER" id="PTHR11787">
    <property type="entry name" value="RAB GDP-DISSOCIATION INHIBITOR"/>
    <property type="match status" value="1"/>
</dbReference>
<dbReference type="Gene3D" id="3.50.50.60">
    <property type="entry name" value="FAD/NAD(P)-binding domain"/>
    <property type="match status" value="1"/>
</dbReference>
<dbReference type="InterPro" id="IPR017230">
    <property type="entry name" value="Mrs6"/>
</dbReference>
<dbReference type="SUPFAM" id="SSF51905">
    <property type="entry name" value="FAD/NAD(P)-binding domain"/>
    <property type="match status" value="1"/>
</dbReference>
<evidence type="ECO:0000256" key="1">
    <source>
        <dbReference type="ARBA" id="ARBA00005593"/>
    </source>
</evidence>
<protein>
    <recommendedName>
        <fullName evidence="2">Rab proteins geranylgeranyltransferase</fullName>
    </recommendedName>
</protein>
<proteinExistence type="inferred from homology"/>
<dbReference type="OrthoDB" id="1923006at2759"/>
<dbReference type="GO" id="GO:0005634">
    <property type="term" value="C:nucleus"/>
    <property type="evidence" value="ECO:0007669"/>
    <property type="project" value="TreeGrafter"/>
</dbReference>
<organism evidence="3 4">
    <name type="scientific">Golovinomyces cichoracearum</name>
    <dbReference type="NCBI Taxonomy" id="62708"/>
    <lineage>
        <taxon>Eukaryota</taxon>
        <taxon>Fungi</taxon>
        <taxon>Dikarya</taxon>
        <taxon>Ascomycota</taxon>
        <taxon>Pezizomycotina</taxon>
        <taxon>Leotiomycetes</taxon>
        <taxon>Erysiphales</taxon>
        <taxon>Erysiphaceae</taxon>
        <taxon>Golovinomyces</taxon>
    </lineage>
</organism>
<name>A0A420I0F8_9PEZI</name>
<accession>A0A420I0F8</accession>
<dbReference type="PANTHER" id="PTHR11787:SF4">
    <property type="entry name" value="CHM, RAB ESCORT PROTEIN 1"/>
    <property type="match status" value="1"/>
</dbReference>
<dbReference type="GO" id="GO:0016192">
    <property type="term" value="P:vesicle-mediated transport"/>
    <property type="evidence" value="ECO:0007669"/>
    <property type="project" value="TreeGrafter"/>
</dbReference>
<dbReference type="Proteomes" id="UP000285405">
    <property type="component" value="Unassembled WGS sequence"/>
</dbReference>
<dbReference type="InterPro" id="IPR018203">
    <property type="entry name" value="GDP_dissociation_inhibitor"/>
</dbReference>
<dbReference type="GO" id="GO:0005829">
    <property type="term" value="C:cytosol"/>
    <property type="evidence" value="ECO:0007669"/>
    <property type="project" value="TreeGrafter"/>
</dbReference>
<sequence length="490" mass="54379">METLLDSTWDVIISGTDLKNSLLALALSRSHKKILHIDENGYYGGTTAALSLDEADEWASKHMGSRNVLFHNVSLWRTDIPDDLAKLSPSRSYNLSLSPFIIYSKSKLLEKLVSSTIHRQIEFLAVGNWWIFEDESQTLKKIPSGREDIFLDGSIDNKSKRSLMKFLRFVADFENKIGAWSELSEASLEHFLASQFQLGVVLRKIISAISLTLHPPNKTTVAWALPRISRHLNSYGVLGTGFNAVYPKWGCGSEISQAACRAGAVGGATYILGTTIERTYTTTSEYEELTGVRLSNGIDVESRYLISTSENYQPDKNGCVSRIIAVTTAQLSSLFQCSIEGASTPAVCVVNFPAGTLKLQDSTSYGNPIYLSIHSSETGECPEGQYIINATTIASNISRTALELSISTLLSIVGKNEGKLLYKLYFEFSPGGKDCGISDHLHEQPIDLTFDDRILDEVETQWRTITVNEKDPGDFMRFKDRENETLYDSD</sequence>
<dbReference type="PRINTS" id="PR00891">
    <property type="entry name" value="RABGDIREP"/>
</dbReference>
<dbReference type="InterPro" id="IPR036188">
    <property type="entry name" value="FAD/NAD-bd_sf"/>
</dbReference>
<dbReference type="AlphaFoldDB" id="A0A420I0F8"/>
<reference evidence="3 4" key="1">
    <citation type="journal article" date="2018" name="BMC Genomics">
        <title>Comparative genome analyses reveal sequence features reflecting distinct modes of host-adaptation between dicot and monocot powdery mildew.</title>
        <authorList>
            <person name="Wu Y."/>
            <person name="Ma X."/>
            <person name="Pan Z."/>
            <person name="Kale S.D."/>
            <person name="Song Y."/>
            <person name="King H."/>
            <person name="Zhang Q."/>
            <person name="Presley C."/>
            <person name="Deng X."/>
            <person name="Wei C.I."/>
            <person name="Xiao S."/>
        </authorList>
    </citation>
    <scope>NUCLEOTIDE SEQUENCE [LARGE SCALE GENOMIC DNA]</scope>
    <source>
        <strain evidence="3">UCSC1</strain>
    </source>
</reference>
<evidence type="ECO:0000313" key="4">
    <source>
        <dbReference type="Proteomes" id="UP000285405"/>
    </source>
</evidence>
<dbReference type="SUPFAM" id="SSF54373">
    <property type="entry name" value="FAD-linked reductases, C-terminal domain"/>
    <property type="match status" value="1"/>
</dbReference>
<dbReference type="GO" id="GO:0016740">
    <property type="term" value="F:transferase activity"/>
    <property type="evidence" value="ECO:0007669"/>
    <property type="project" value="UniProtKB-KW"/>
</dbReference>